<protein>
    <submittedName>
        <fullName evidence="1">Unnamed protein product</fullName>
    </submittedName>
</protein>
<evidence type="ECO:0000313" key="1">
    <source>
        <dbReference type="EMBL" id="GMF34946.1"/>
    </source>
</evidence>
<sequence>MCCYSVERLSADNGLRITLVNASAHGTFEEVQEALNELNSVNQKPLIAQVTVWDPKKKLGSPKKNHMHFRVGAVYELKQVHSVG</sequence>
<gene>
    <name evidence="1" type="ORF">Plil01_001487000</name>
</gene>
<dbReference type="OrthoDB" id="121710at2759"/>
<dbReference type="EMBL" id="BSXW01001230">
    <property type="protein sequence ID" value="GMF34946.1"/>
    <property type="molecule type" value="Genomic_DNA"/>
</dbReference>
<accession>A0A9W7CNY3</accession>
<organism evidence="1 2">
    <name type="scientific">Phytophthora lilii</name>
    <dbReference type="NCBI Taxonomy" id="2077276"/>
    <lineage>
        <taxon>Eukaryota</taxon>
        <taxon>Sar</taxon>
        <taxon>Stramenopiles</taxon>
        <taxon>Oomycota</taxon>
        <taxon>Peronosporomycetes</taxon>
        <taxon>Peronosporales</taxon>
        <taxon>Peronosporaceae</taxon>
        <taxon>Phytophthora</taxon>
    </lineage>
</organism>
<dbReference type="Proteomes" id="UP001165083">
    <property type="component" value="Unassembled WGS sequence"/>
</dbReference>
<reference evidence="1" key="1">
    <citation type="submission" date="2023-04" db="EMBL/GenBank/DDBJ databases">
        <title>Phytophthora lilii NBRC 32176.</title>
        <authorList>
            <person name="Ichikawa N."/>
            <person name="Sato H."/>
            <person name="Tonouchi N."/>
        </authorList>
    </citation>
    <scope>NUCLEOTIDE SEQUENCE</scope>
    <source>
        <strain evidence="1">NBRC 32176</strain>
    </source>
</reference>
<name>A0A9W7CNY3_9STRA</name>
<evidence type="ECO:0000313" key="2">
    <source>
        <dbReference type="Proteomes" id="UP001165083"/>
    </source>
</evidence>
<dbReference type="AlphaFoldDB" id="A0A9W7CNY3"/>
<keyword evidence="2" id="KW-1185">Reference proteome</keyword>
<comment type="caution">
    <text evidence="1">The sequence shown here is derived from an EMBL/GenBank/DDBJ whole genome shotgun (WGS) entry which is preliminary data.</text>
</comment>
<proteinExistence type="predicted"/>